<protein>
    <submittedName>
        <fullName evidence="1">Uncharacterized protein</fullName>
    </submittedName>
</protein>
<sequence>MISIVSSLDEELKPGDIIELTWRGKQKTATLVAHARTHSSEAKNQDANKTKKEEPPTKHYVDIMSTMSASFANIFKLIKKLKERNATNPKTSSDKPLQAAEVARETQEDDQKYTEELDRSDDNVLTTKTSNFIEKYEQVEDEWIPIGSGKTYVHKDCFKKEKWRSYRLATRALLIGVFPRSVLATSSMTGKKPPAFKNRPAKMCLDPKKLSDIVIEVTKHFNVSESAVRKVITNKCSDETKWLKTPKKPQKKKLQKNKKQKKCKNDENEPPTSSVNEE</sequence>
<gene>
    <name evidence="1" type="ORF">PYW08_005139</name>
</gene>
<evidence type="ECO:0000313" key="1">
    <source>
        <dbReference type="EMBL" id="KAJ8715158.1"/>
    </source>
</evidence>
<dbReference type="Proteomes" id="UP001231649">
    <property type="component" value="Chromosome 17"/>
</dbReference>
<keyword evidence="2" id="KW-1185">Reference proteome</keyword>
<accession>A0ACC2QE57</accession>
<dbReference type="EMBL" id="CM056793">
    <property type="protein sequence ID" value="KAJ8715158.1"/>
    <property type="molecule type" value="Genomic_DNA"/>
</dbReference>
<evidence type="ECO:0000313" key="2">
    <source>
        <dbReference type="Proteomes" id="UP001231649"/>
    </source>
</evidence>
<reference evidence="1" key="1">
    <citation type="submission" date="2023-03" db="EMBL/GenBank/DDBJ databases">
        <title>Chromosome-level genomes of two armyworms, Mythimna separata and Mythimna loreyi, provide insights into the biosynthesis and reception of sex pheromones.</title>
        <authorList>
            <person name="Zhao H."/>
        </authorList>
    </citation>
    <scope>NUCLEOTIDE SEQUENCE</scope>
    <source>
        <strain evidence="1">BeijingLab</strain>
    </source>
</reference>
<proteinExistence type="predicted"/>
<comment type="caution">
    <text evidence="1">The sequence shown here is derived from an EMBL/GenBank/DDBJ whole genome shotgun (WGS) entry which is preliminary data.</text>
</comment>
<organism evidence="1 2">
    <name type="scientific">Mythimna loreyi</name>
    <dbReference type="NCBI Taxonomy" id="667449"/>
    <lineage>
        <taxon>Eukaryota</taxon>
        <taxon>Metazoa</taxon>
        <taxon>Ecdysozoa</taxon>
        <taxon>Arthropoda</taxon>
        <taxon>Hexapoda</taxon>
        <taxon>Insecta</taxon>
        <taxon>Pterygota</taxon>
        <taxon>Neoptera</taxon>
        <taxon>Endopterygota</taxon>
        <taxon>Lepidoptera</taxon>
        <taxon>Glossata</taxon>
        <taxon>Ditrysia</taxon>
        <taxon>Noctuoidea</taxon>
        <taxon>Noctuidae</taxon>
        <taxon>Noctuinae</taxon>
        <taxon>Hadenini</taxon>
        <taxon>Mythimna</taxon>
    </lineage>
</organism>
<name>A0ACC2QE57_9NEOP</name>